<evidence type="ECO:0000313" key="2">
    <source>
        <dbReference type="Proteomes" id="UP001055879"/>
    </source>
</evidence>
<evidence type="ECO:0000313" key="1">
    <source>
        <dbReference type="EMBL" id="KAI3693005.1"/>
    </source>
</evidence>
<gene>
    <name evidence="1" type="ORF">L6452_32831</name>
</gene>
<name>A0ACB8Z5L7_ARCLA</name>
<proteinExistence type="predicted"/>
<accession>A0ACB8Z5L7</accession>
<reference evidence="1 2" key="2">
    <citation type="journal article" date="2022" name="Mol. Ecol. Resour.">
        <title>The genomes of chicory, endive, great burdock and yacon provide insights into Asteraceae paleo-polyploidization history and plant inulin production.</title>
        <authorList>
            <person name="Fan W."/>
            <person name="Wang S."/>
            <person name="Wang H."/>
            <person name="Wang A."/>
            <person name="Jiang F."/>
            <person name="Liu H."/>
            <person name="Zhao H."/>
            <person name="Xu D."/>
            <person name="Zhang Y."/>
        </authorList>
    </citation>
    <scope>NUCLEOTIDE SEQUENCE [LARGE SCALE GENOMIC DNA]</scope>
    <source>
        <strain evidence="2">cv. Niubang</strain>
    </source>
</reference>
<reference evidence="2" key="1">
    <citation type="journal article" date="2022" name="Mol. Ecol. Resour.">
        <title>The genomes of chicory, endive, great burdock and yacon provide insights into Asteraceae palaeo-polyploidization history and plant inulin production.</title>
        <authorList>
            <person name="Fan W."/>
            <person name="Wang S."/>
            <person name="Wang H."/>
            <person name="Wang A."/>
            <person name="Jiang F."/>
            <person name="Liu H."/>
            <person name="Zhao H."/>
            <person name="Xu D."/>
            <person name="Zhang Y."/>
        </authorList>
    </citation>
    <scope>NUCLEOTIDE SEQUENCE [LARGE SCALE GENOMIC DNA]</scope>
    <source>
        <strain evidence="2">cv. Niubang</strain>
    </source>
</reference>
<protein>
    <submittedName>
        <fullName evidence="1">Uncharacterized protein</fullName>
    </submittedName>
</protein>
<dbReference type="Proteomes" id="UP001055879">
    <property type="component" value="Linkage Group LG11"/>
</dbReference>
<dbReference type="EMBL" id="CM042057">
    <property type="protein sequence ID" value="KAI3693005.1"/>
    <property type="molecule type" value="Genomic_DNA"/>
</dbReference>
<keyword evidence="2" id="KW-1185">Reference proteome</keyword>
<comment type="caution">
    <text evidence="1">The sequence shown here is derived from an EMBL/GenBank/DDBJ whole genome shotgun (WGS) entry which is preliminary data.</text>
</comment>
<organism evidence="1 2">
    <name type="scientific">Arctium lappa</name>
    <name type="common">Greater burdock</name>
    <name type="synonym">Lappa major</name>
    <dbReference type="NCBI Taxonomy" id="4217"/>
    <lineage>
        <taxon>Eukaryota</taxon>
        <taxon>Viridiplantae</taxon>
        <taxon>Streptophyta</taxon>
        <taxon>Embryophyta</taxon>
        <taxon>Tracheophyta</taxon>
        <taxon>Spermatophyta</taxon>
        <taxon>Magnoliopsida</taxon>
        <taxon>eudicotyledons</taxon>
        <taxon>Gunneridae</taxon>
        <taxon>Pentapetalae</taxon>
        <taxon>asterids</taxon>
        <taxon>campanulids</taxon>
        <taxon>Asterales</taxon>
        <taxon>Asteraceae</taxon>
        <taxon>Carduoideae</taxon>
        <taxon>Cardueae</taxon>
        <taxon>Arctiinae</taxon>
        <taxon>Arctium</taxon>
    </lineage>
</organism>
<sequence>MIYYFNNKIKKTVITNQGRGFIRLQVYQQFAVVSNCFLLIHHLAYAGEITVLIGIRVPNLGEMPRAKP</sequence>